<dbReference type="Pfam" id="PF04773">
    <property type="entry name" value="FecR"/>
    <property type="match status" value="1"/>
</dbReference>
<dbReference type="Gene3D" id="2.60.120.1440">
    <property type="match status" value="1"/>
</dbReference>
<dbReference type="InterPro" id="IPR006860">
    <property type="entry name" value="FecR"/>
</dbReference>
<gene>
    <name evidence="2" type="ORF">BSZ32_06675</name>
</gene>
<dbReference type="InterPro" id="IPR012373">
    <property type="entry name" value="Ferrdict_sens_TM"/>
</dbReference>
<evidence type="ECO:0000313" key="2">
    <source>
        <dbReference type="EMBL" id="PQJ28219.1"/>
    </source>
</evidence>
<dbReference type="SUPFAM" id="SSF49899">
    <property type="entry name" value="Concanavalin A-like lectins/glucanases"/>
    <property type="match status" value="1"/>
</dbReference>
<name>A0A2S7TZQ7_9BACT</name>
<dbReference type="Pfam" id="PF13385">
    <property type="entry name" value="Laminin_G_3"/>
    <property type="match status" value="1"/>
</dbReference>
<keyword evidence="3" id="KW-1185">Reference proteome</keyword>
<reference evidence="2 3" key="1">
    <citation type="submission" date="2016-12" db="EMBL/GenBank/DDBJ databases">
        <title>Study of bacterial adaptation to deep sea.</title>
        <authorList>
            <person name="Song J."/>
            <person name="Yoshizawa S."/>
            <person name="Kogure K."/>
        </authorList>
    </citation>
    <scope>NUCLEOTIDE SEQUENCE [LARGE SCALE GENOMIC DNA]</scope>
    <source>
        <strain evidence="2 3">SAORIC-165</strain>
    </source>
</reference>
<protein>
    <recommendedName>
        <fullName evidence="1">FecR protein domain-containing protein</fullName>
    </recommendedName>
</protein>
<dbReference type="Gene3D" id="2.60.120.200">
    <property type="match status" value="1"/>
</dbReference>
<proteinExistence type="predicted"/>
<comment type="caution">
    <text evidence="2">The sequence shown here is derived from an EMBL/GenBank/DDBJ whole genome shotgun (WGS) entry which is preliminary data.</text>
</comment>
<dbReference type="GO" id="GO:0016989">
    <property type="term" value="F:sigma factor antagonist activity"/>
    <property type="evidence" value="ECO:0007669"/>
    <property type="project" value="TreeGrafter"/>
</dbReference>
<dbReference type="Proteomes" id="UP000239907">
    <property type="component" value="Unassembled WGS sequence"/>
</dbReference>
<sequence length="368" mass="40217">MQFTFPSGVKAIIEGPSQILLTSDLSAEMDGGQAWFRVPEAGHGFTVQTKRMDIIDLGTEFGVRFDHDGELQVHVTKGKVKIDPAQRGLKDIELVKGEAMRFDQTGKATPIIAMASLFQTQFSTETPYLHWSFDQLENGHFPADGSLSGASEFQAKIQGSNQGSSPLNATDCQTDGPFGKAFAMHANGQFAQTSFPGIGGQVPRTVVAWVRHRIGSGYAEGSSYCSWGNPTPGQMWGISLNRRNELTLSTTTGRSRCASPIHSSNSPERWVHVASVYTGSTTAEGYPQIRHYINGELQQSAQVYNWPEKKFKPLAMSTDISSAAARPLTMGTATADGDLDELYLFRGVLTGEQIRQLMEKNRLNSMAR</sequence>
<dbReference type="RefSeq" id="WP_105042723.1">
    <property type="nucleotide sequence ID" value="NZ_MQWA01000001.1"/>
</dbReference>
<evidence type="ECO:0000259" key="1">
    <source>
        <dbReference type="Pfam" id="PF04773"/>
    </source>
</evidence>
<feature type="domain" description="FecR protein" evidence="1">
    <location>
        <begin position="26"/>
        <end position="81"/>
    </location>
</feature>
<dbReference type="InterPro" id="IPR013320">
    <property type="entry name" value="ConA-like_dom_sf"/>
</dbReference>
<organism evidence="2 3">
    <name type="scientific">Rubritalea profundi</name>
    <dbReference type="NCBI Taxonomy" id="1658618"/>
    <lineage>
        <taxon>Bacteria</taxon>
        <taxon>Pseudomonadati</taxon>
        <taxon>Verrucomicrobiota</taxon>
        <taxon>Verrucomicrobiia</taxon>
        <taxon>Verrucomicrobiales</taxon>
        <taxon>Rubritaleaceae</taxon>
        <taxon>Rubritalea</taxon>
    </lineage>
</organism>
<accession>A0A2S7TZQ7</accession>
<dbReference type="PANTHER" id="PTHR30273">
    <property type="entry name" value="PERIPLASMIC SIGNAL SENSOR AND SIGMA FACTOR ACTIVATOR FECR-RELATED"/>
    <property type="match status" value="1"/>
</dbReference>
<evidence type="ECO:0000313" key="3">
    <source>
        <dbReference type="Proteomes" id="UP000239907"/>
    </source>
</evidence>
<dbReference type="EMBL" id="MQWA01000001">
    <property type="protein sequence ID" value="PQJ28219.1"/>
    <property type="molecule type" value="Genomic_DNA"/>
</dbReference>
<dbReference type="OrthoDB" id="176675at2"/>
<dbReference type="PANTHER" id="PTHR30273:SF2">
    <property type="entry name" value="PROTEIN FECR"/>
    <property type="match status" value="1"/>
</dbReference>
<dbReference type="AlphaFoldDB" id="A0A2S7TZQ7"/>